<dbReference type="OrthoDB" id="411211at2759"/>
<keyword evidence="2" id="KW-0378">Hydrolase</keyword>
<sequence>MSSSEQVELELGQKAFVLGGGIRSDGSDPAHRRRGVYEPLTRRQILFRVAVIITAACSCLAVGVGIGISIGKSGGGSSAGEAEVSGVYADAAREPEDYLSFLVVGDWGRRGEYNQTVVAEAMGRCAELSKPAFVVSVGDNFYEGGLNSLDDPEFKQSFTDVYNHPSLQVPWHAVLGNHDYGDCGYNETRGEKECPNEADVNRSPSFQLHPTLRRRDWRWYAGRNFELRPVADVHMCFVDTNPHVTSYRKYDWFNRPGGLEQQVRSAESDKLKLMSTLQGSDARWKLVFGHHPMYSNGFWRDEVEDVRNALEVTIMQGGAAAYFNGHDHDLQHTSKEETVDVNCSGVTTPAKRRLHHFTSGAGSKTGRGFGTSETEFEYDGAGFASVRVSHDRMKVQFWGPALKGAEGLLYTVVINPILGC</sequence>
<dbReference type="SUPFAM" id="SSF56300">
    <property type="entry name" value="Metallo-dependent phosphatases"/>
    <property type="match status" value="1"/>
</dbReference>
<dbReference type="EMBL" id="CP001325">
    <property type="protein sequence ID" value="ACO62641.1"/>
    <property type="molecule type" value="Genomic_DNA"/>
</dbReference>
<keyword evidence="1" id="KW-0732">Signal</keyword>
<feature type="domain" description="Calcineurin-like phosphoesterase" evidence="4">
    <location>
        <begin position="100"/>
        <end position="329"/>
    </location>
</feature>
<dbReference type="GeneID" id="8243050"/>
<name>C1E3Z8_MICCC</name>
<evidence type="ECO:0000256" key="3">
    <source>
        <dbReference type="SAM" id="Phobius"/>
    </source>
</evidence>
<dbReference type="STRING" id="296587.C1E3Z8"/>
<dbReference type="InterPro" id="IPR029052">
    <property type="entry name" value="Metallo-depent_PP-like"/>
</dbReference>
<evidence type="ECO:0000259" key="4">
    <source>
        <dbReference type="Pfam" id="PF00149"/>
    </source>
</evidence>
<dbReference type="InterPro" id="IPR004843">
    <property type="entry name" value="Calcineurin-like_PHP"/>
</dbReference>
<reference evidence="5 6" key="1">
    <citation type="journal article" date="2009" name="Science">
        <title>Green evolution and dynamic adaptations revealed by genomes of the marine picoeukaryotes Micromonas.</title>
        <authorList>
            <person name="Worden A.Z."/>
            <person name="Lee J.H."/>
            <person name="Mock T."/>
            <person name="Rouze P."/>
            <person name="Simmons M.P."/>
            <person name="Aerts A.L."/>
            <person name="Allen A.E."/>
            <person name="Cuvelier M.L."/>
            <person name="Derelle E."/>
            <person name="Everett M.V."/>
            <person name="Foulon E."/>
            <person name="Grimwood J."/>
            <person name="Gundlach H."/>
            <person name="Henrissat B."/>
            <person name="Napoli C."/>
            <person name="McDonald S.M."/>
            <person name="Parker M.S."/>
            <person name="Rombauts S."/>
            <person name="Salamov A."/>
            <person name="Von Dassow P."/>
            <person name="Badger J.H."/>
            <person name="Coutinho P.M."/>
            <person name="Demir E."/>
            <person name="Dubchak I."/>
            <person name="Gentemann C."/>
            <person name="Eikrem W."/>
            <person name="Gready J.E."/>
            <person name="John U."/>
            <person name="Lanier W."/>
            <person name="Lindquist E.A."/>
            <person name="Lucas S."/>
            <person name="Mayer K.F."/>
            <person name="Moreau H."/>
            <person name="Not F."/>
            <person name="Otillar R."/>
            <person name="Panaud O."/>
            <person name="Pangilinan J."/>
            <person name="Paulsen I."/>
            <person name="Piegu B."/>
            <person name="Poliakov A."/>
            <person name="Robbens S."/>
            <person name="Schmutz J."/>
            <person name="Toulza E."/>
            <person name="Wyss T."/>
            <person name="Zelensky A."/>
            <person name="Zhou K."/>
            <person name="Armbrust E.V."/>
            <person name="Bhattacharya D."/>
            <person name="Goodenough U.W."/>
            <person name="Van de Peer Y."/>
            <person name="Grigoriev I.V."/>
        </authorList>
    </citation>
    <scope>NUCLEOTIDE SEQUENCE [LARGE SCALE GENOMIC DNA]</scope>
    <source>
        <strain evidence="6">RCC299 / NOUM17</strain>
    </source>
</reference>
<organism evidence="5 6">
    <name type="scientific">Micromonas commoda (strain RCC299 / NOUM17 / CCMP2709)</name>
    <name type="common">Picoplanktonic green alga</name>
    <dbReference type="NCBI Taxonomy" id="296587"/>
    <lineage>
        <taxon>Eukaryota</taxon>
        <taxon>Viridiplantae</taxon>
        <taxon>Chlorophyta</taxon>
        <taxon>Mamiellophyceae</taxon>
        <taxon>Mamiellales</taxon>
        <taxon>Mamiellaceae</taxon>
        <taxon>Micromonas</taxon>
    </lineage>
</organism>
<accession>C1E3Z8</accession>
<evidence type="ECO:0000313" key="6">
    <source>
        <dbReference type="Proteomes" id="UP000002009"/>
    </source>
</evidence>
<dbReference type="Gene3D" id="3.60.21.10">
    <property type="match status" value="1"/>
</dbReference>
<dbReference type="PANTHER" id="PTHR10161">
    <property type="entry name" value="TARTRATE-RESISTANT ACID PHOSPHATASE TYPE 5"/>
    <property type="match status" value="1"/>
</dbReference>
<dbReference type="FunCoup" id="C1E3Z8">
    <property type="interactions" value="165"/>
</dbReference>
<protein>
    <submittedName>
        <fullName evidence="5">Metallophosphoesterase</fullName>
    </submittedName>
</protein>
<dbReference type="InterPro" id="IPR051558">
    <property type="entry name" value="Metallophosphoesterase_PAP"/>
</dbReference>
<dbReference type="AlphaFoldDB" id="C1E3Z8"/>
<keyword evidence="6" id="KW-1185">Reference proteome</keyword>
<dbReference type="Proteomes" id="UP000002009">
    <property type="component" value="Chromosome 4"/>
</dbReference>
<evidence type="ECO:0000256" key="1">
    <source>
        <dbReference type="ARBA" id="ARBA00022729"/>
    </source>
</evidence>
<evidence type="ECO:0000313" key="5">
    <source>
        <dbReference type="EMBL" id="ACO62641.1"/>
    </source>
</evidence>
<dbReference type="Pfam" id="PF00149">
    <property type="entry name" value="Metallophos"/>
    <property type="match status" value="1"/>
</dbReference>
<proteinExistence type="predicted"/>
<dbReference type="OMA" id="GFCIHEL"/>
<dbReference type="GO" id="GO:0016787">
    <property type="term" value="F:hydrolase activity"/>
    <property type="evidence" value="ECO:0007669"/>
    <property type="project" value="UniProtKB-KW"/>
</dbReference>
<feature type="transmembrane region" description="Helical" evidence="3">
    <location>
        <begin position="45"/>
        <end position="68"/>
    </location>
</feature>
<dbReference type="KEGG" id="mis:MICPUN_57856"/>
<dbReference type="PANTHER" id="PTHR10161:SF14">
    <property type="entry name" value="TARTRATE-RESISTANT ACID PHOSPHATASE TYPE 5"/>
    <property type="match status" value="1"/>
</dbReference>
<dbReference type="InParanoid" id="C1E3Z8"/>
<dbReference type="RefSeq" id="XP_002501383.1">
    <property type="nucleotide sequence ID" value="XM_002501337.1"/>
</dbReference>
<keyword evidence="3" id="KW-1133">Transmembrane helix</keyword>
<keyword evidence="3" id="KW-0472">Membrane</keyword>
<gene>
    <name evidence="5" type="ORF">MICPUN_57856</name>
</gene>
<dbReference type="eggNOG" id="KOG2679">
    <property type="taxonomic scope" value="Eukaryota"/>
</dbReference>
<evidence type="ECO:0000256" key="2">
    <source>
        <dbReference type="ARBA" id="ARBA00022801"/>
    </source>
</evidence>
<keyword evidence="3" id="KW-0812">Transmembrane</keyword>